<feature type="transmembrane region" description="Helical" evidence="3">
    <location>
        <begin position="21"/>
        <end position="42"/>
    </location>
</feature>
<feature type="coiled-coil region" evidence="1">
    <location>
        <begin position="188"/>
        <end position="260"/>
    </location>
</feature>
<feature type="compositionally biased region" description="Basic and acidic residues" evidence="2">
    <location>
        <begin position="418"/>
        <end position="439"/>
    </location>
</feature>
<evidence type="ECO:0000313" key="4">
    <source>
        <dbReference type="EMBL" id="ESP90561.1"/>
    </source>
</evidence>
<dbReference type="PATRIC" id="fig|1353533.3.peg.5089"/>
<accession>V4GZF7</accession>
<keyword evidence="3" id="KW-0472">Membrane</keyword>
<protein>
    <submittedName>
        <fullName evidence="4">Uncharacterized protein</fullName>
    </submittedName>
</protein>
<feature type="transmembrane region" description="Helical" evidence="3">
    <location>
        <begin position="62"/>
        <end position="82"/>
    </location>
</feature>
<evidence type="ECO:0000256" key="1">
    <source>
        <dbReference type="SAM" id="Coils"/>
    </source>
</evidence>
<evidence type="ECO:0000313" key="5">
    <source>
        <dbReference type="Proteomes" id="UP000017820"/>
    </source>
</evidence>
<reference evidence="4 5" key="1">
    <citation type="submission" date="2013-07" db="EMBL/GenBank/DDBJ databases">
        <title>Draft genome sequence of Pseudoalteromonas luteoviolacea 2ta16.</title>
        <authorList>
            <person name="Allen E.E."/>
            <person name="Azam F."/>
            <person name="Podell S."/>
        </authorList>
    </citation>
    <scope>NUCLEOTIDE SEQUENCE [LARGE SCALE GENOMIC DNA]</scope>
    <source>
        <strain evidence="4 5">2ta16</strain>
    </source>
</reference>
<organism evidence="4 5">
    <name type="scientific">Pseudoalteromonas luteoviolacea (strain 2ta16)</name>
    <dbReference type="NCBI Taxonomy" id="1353533"/>
    <lineage>
        <taxon>Bacteria</taxon>
        <taxon>Pseudomonadati</taxon>
        <taxon>Pseudomonadota</taxon>
        <taxon>Gammaproteobacteria</taxon>
        <taxon>Alteromonadales</taxon>
        <taxon>Pseudoalteromonadaceae</taxon>
        <taxon>Pseudoalteromonas</taxon>
    </lineage>
</organism>
<keyword evidence="1" id="KW-0175">Coiled coil</keyword>
<name>V4GZF7_PSEL2</name>
<feature type="region of interest" description="Disordered" evidence="2">
    <location>
        <begin position="391"/>
        <end position="439"/>
    </location>
</feature>
<dbReference type="EMBL" id="AUSV01000134">
    <property type="protein sequence ID" value="ESP90561.1"/>
    <property type="molecule type" value="Genomic_DNA"/>
</dbReference>
<evidence type="ECO:0000256" key="2">
    <source>
        <dbReference type="SAM" id="MobiDB-lite"/>
    </source>
</evidence>
<feature type="compositionally biased region" description="Polar residues" evidence="2">
    <location>
        <begin position="391"/>
        <end position="415"/>
    </location>
</feature>
<proteinExistence type="predicted"/>
<dbReference type="GeneID" id="29919335"/>
<keyword evidence="3" id="KW-1133">Transmembrane helix</keyword>
<dbReference type="RefSeq" id="WP_023401918.1">
    <property type="nucleotide sequence ID" value="NZ_AUSV01000134.1"/>
</dbReference>
<dbReference type="AlphaFoldDB" id="V4GZF7"/>
<comment type="caution">
    <text evidence="4">The sequence shown here is derived from an EMBL/GenBank/DDBJ whole genome shotgun (WGS) entry which is preliminary data.</text>
</comment>
<dbReference type="Proteomes" id="UP000017820">
    <property type="component" value="Unassembled WGS sequence"/>
</dbReference>
<keyword evidence="3" id="KW-0812">Transmembrane</keyword>
<sequence>MFQEFRDFLTITLAKRLSSPFLGTFIFTWAVVNIDMVLLVFSNVPWDVQQANITSYYTKFEWYRLVLPLLITGFYVFVWPYLDMYIFKFTKELNFKFKELQIKLEGEQPISKDELDTLRASHKADKKAYDADIEAHEKTIKQLKDEVKELESRPTQEAFDKLTAERDSRPTQEAFNNIQVELKERPSINAYNDLKNEYSQAADDAKANKSGWDEEVKLHENLKQERKKENDQLSKLMAEVEQLKNSNTELQNNLKDSQIDWLNTVNNELKSEKAAFTIDFDETGVLVSKPTHDETNREDIHYNYSYKLDSDLVKLILSKKKTVPKPEIRFTQKDIPDHIWEYFTNVHFNRLSNTLPTDGALIGSNQFDFQMKEDLDSWDAYSVLEHWYSTEQSNDPAPMKNKSTIQNKYNSSLVSKNVKKDRNHEKLTDSSDTKSKESE</sequence>
<gene>
    <name evidence="4" type="ORF">PL2TA16_01665</name>
</gene>
<evidence type="ECO:0000256" key="3">
    <source>
        <dbReference type="SAM" id="Phobius"/>
    </source>
</evidence>
<feature type="coiled-coil region" evidence="1">
    <location>
        <begin position="126"/>
        <end position="153"/>
    </location>
</feature>